<feature type="compositionally biased region" description="Basic and acidic residues" evidence="1">
    <location>
        <begin position="29"/>
        <end position="42"/>
    </location>
</feature>
<keyword evidence="3" id="KW-1185">Reference proteome</keyword>
<dbReference type="EMBL" id="MTYJ01000180">
    <property type="protein sequence ID" value="OWA50035.1"/>
    <property type="molecule type" value="Genomic_DNA"/>
</dbReference>
<feature type="compositionally biased region" description="Polar residues" evidence="1">
    <location>
        <begin position="46"/>
        <end position="59"/>
    </location>
</feature>
<proteinExistence type="predicted"/>
<reference evidence="3" key="1">
    <citation type="submission" date="2017-01" db="EMBL/GenBank/DDBJ databases">
        <title>Comparative genomics of anhydrobiosis in the tardigrade Hypsibius dujardini.</title>
        <authorList>
            <person name="Yoshida Y."/>
            <person name="Koutsovoulos G."/>
            <person name="Laetsch D."/>
            <person name="Stevens L."/>
            <person name="Kumar S."/>
            <person name="Horikawa D."/>
            <person name="Ishino K."/>
            <person name="Komine S."/>
            <person name="Tomita M."/>
            <person name="Blaxter M."/>
            <person name="Arakawa K."/>
        </authorList>
    </citation>
    <scope>NUCLEOTIDE SEQUENCE [LARGE SCALE GENOMIC DNA]</scope>
    <source>
        <strain evidence="3">Z151</strain>
    </source>
</reference>
<comment type="caution">
    <text evidence="2">The sequence shown here is derived from an EMBL/GenBank/DDBJ whole genome shotgun (WGS) entry which is preliminary data.</text>
</comment>
<name>A0A9X6N9M5_HYPEX</name>
<evidence type="ECO:0000313" key="3">
    <source>
        <dbReference type="Proteomes" id="UP000192578"/>
    </source>
</evidence>
<evidence type="ECO:0000256" key="1">
    <source>
        <dbReference type="SAM" id="MobiDB-lite"/>
    </source>
</evidence>
<dbReference type="Proteomes" id="UP000192578">
    <property type="component" value="Unassembled WGS sequence"/>
</dbReference>
<feature type="region of interest" description="Disordered" evidence="1">
    <location>
        <begin position="16"/>
        <end position="61"/>
    </location>
</feature>
<gene>
    <name evidence="2" type="ORF">BV898_14566</name>
</gene>
<sequence length="143" mass="15727">MDAFICVRVPDKSVRRLRGSLAGTQQHSGPHDGNKSGDHRTGDQGPITTTDQSYSSQNGERFLQPVTVVSSTKTKRLWSSTREDFLEEMRTRTPAPSSTTANGAAGLRAYSANHREQLKILIGFKHHGTLLTPCKPILLPTTR</sequence>
<protein>
    <submittedName>
        <fullName evidence="2">Uncharacterized protein</fullName>
    </submittedName>
</protein>
<accession>A0A9X6N9M5</accession>
<organism evidence="2 3">
    <name type="scientific">Hypsibius exemplaris</name>
    <name type="common">Freshwater tardigrade</name>
    <dbReference type="NCBI Taxonomy" id="2072580"/>
    <lineage>
        <taxon>Eukaryota</taxon>
        <taxon>Metazoa</taxon>
        <taxon>Ecdysozoa</taxon>
        <taxon>Tardigrada</taxon>
        <taxon>Eutardigrada</taxon>
        <taxon>Parachela</taxon>
        <taxon>Hypsibioidea</taxon>
        <taxon>Hypsibiidae</taxon>
        <taxon>Hypsibius</taxon>
    </lineage>
</organism>
<evidence type="ECO:0000313" key="2">
    <source>
        <dbReference type="EMBL" id="OWA50035.1"/>
    </source>
</evidence>
<dbReference type="AlphaFoldDB" id="A0A9X6N9M5"/>